<keyword evidence="3" id="KW-1185">Reference proteome</keyword>
<evidence type="ECO:0000313" key="2">
    <source>
        <dbReference type="EMBL" id="TYG41273.1"/>
    </source>
</evidence>
<proteinExistence type="predicted"/>
<gene>
    <name evidence="2" type="ORF">ES288_D12G162700v1</name>
</gene>
<evidence type="ECO:0000313" key="3">
    <source>
        <dbReference type="Proteomes" id="UP000323506"/>
    </source>
</evidence>
<organism evidence="2 3">
    <name type="scientific">Gossypium darwinii</name>
    <name type="common">Darwin's cotton</name>
    <name type="synonym">Gossypium barbadense var. darwinii</name>
    <dbReference type="NCBI Taxonomy" id="34276"/>
    <lineage>
        <taxon>Eukaryota</taxon>
        <taxon>Viridiplantae</taxon>
        <taxon>Streptophyta</taxon>
        <taxon>Embryophyta</taxon>
        <taxon>Tracheophyta</taxon>
        <taxon>Spermatophyta</taxon>
        <taxon>Magnoliopsida</taxon>
        <taxon>eudicotyledons</taxon>
        <taxon>Gunneridae</taxon>
        <taxon>Pentapetalae</taxon>
        <taxon>rosids</taxon>
        <taxon>malvids</taxon>
        <taxon>Malvales</taxon>
        <taxon>Malvaceae</taxon>
        <taxon>Malvoideae</taxon>
        <taxon>Gossypium</taxon>
    </lineage>
</organism>
<dbReference type="AlphaFoldDB" id="A0A5D2AA38"/>
<dbReference type="Proteomes" id="UP000323506">
    <property type="component" value="Chromosome D12"/>
</dbReference>
<protein>
    <submittedName>
        <fullName evidence="2">Uncharacterized protein</fullName>
    </submittedName>
</protein>
<reference evidence="2 3" key="1">
    <citation type="submission" date="2019-06" db="EMBL/GenBank/DDBJ databases">
        <title>WGS assembly of Gossypium darwinii.</title>
        <authorList>
            <person name="Chen Z.J."/>
            <person name="Sreedasyam A."/>
            <person name="Ando A."/>
            <person name="Song Q."/>
            <person name="De L."/>
            <person name="Hulse-Kemp A."/>
            <person name="Ding M."/>
            <person name="Ye W."/>
            <person name="Kirkbride R."/>
            <person name="Jenkins J."/>
            <person name="Plott C."/>
            <person name="Lovell J."/>
            <person name="Lin Y.-M."/>
            <person name="Vaughn R."/>
            <person name="Liu B."/>
            <person name="Li W."/>
            <person name="Simpson S."/>
            <person name="Scheffler B."/>
            <person name="Saski C."/>
            <person name="Grover C."/>
            <person name="Hu G."/>
            <person name="Conover J."/>
            <person name="Carlson J."/>
            <person name="Shu S."/>
            <person name="Boston L."/>
            <person name="Williams M."/>
            <person name="Peterson D."/>
            <person name="Mcgee K."/>
            <person name="Jones D."/>
            <person name="Wendel J."/>
            <person name="Stelly D."/>
            <person name="Grimwood J."/>
            <person name="Schmutz J."/>
        </authorList>
    </citation>
    <scope>NUCLEOTIDE SEQUENCE [LARGE SCALE GENOMIC DNA]</scope>
    <source>
        <strain evidence="2">1808015.09</strain>
    </source>
</reference>
<evidence type="ECO:0000256" key="1">
    <source>
        <dbReference type="SAM" id="Phobius"/>
    </source>
</evidence>
<sequence length="54" mass="6249">MKLKKAVGNHGRPIFILFFYSFASLFLGFWASTRGHARESLKPQPLNFLFNSLF</sequence>
<keyword evidence="1" id="KW-1133">Transmembrane helix</keyword>
<accession>A0A5D2AA38</accession>
<dbReference type="EMBL" id="CM017712">
    <property type="protein sequence ID" value="TYG41273.1"/>
    <property type="molecule type" value="Genomic_DNA"/>
</dbReference>
<keyword evidence="1" id="KW-0472">Membrane</keyword>
<keyword evidence="1" id="KW-0812">Transmembrane</keyword>
<name>A0A5D2AA38_GOSDA</name>
<feature type="transmembrane region" description="Helical" evidence="1">
    <location>
        <begin position="12"/>
        <end position="31"/>
    </location>
</feature>